<name>A0A975T7D0_9NOST</name>
<organism evidence="1 2">
    <name type="scientific">Richelia sinica FACHB-800</name>
    <dbReference type="NCBI Taxonomy" id="1357546"/>
    <lineage>
        <taxon>Bacteria</taxon>
        <taxon>Bacillati</taxon>
        <taxon>Cyanobacteriota</taxon>
        <taxon>Cyanophyceae</taxon>
        <taxon>Nostocales</taxon>
        <taxon>Nostocaceae</taxon>
        <taxon>Richelia</taxon>
    </lineage>
</organism>
<evidence type="ECO:0000313" key="2">
    <source>
        <dbReference type="Proteomes" id="UP000683511"/>
    </source>
</evidence>
<protein>
    <recommendedName>
        <fullName evidence="3">TIGR02646 family protein</fullName>
    </recommendedName>
</protein>
<evidence type="ECO:0008006" key="3">
    <source>
        <dbReference type="Google" id="ProtNLM"/>
    </source>
</evidence>
<dbReference type="EMBL" id="CP021056">
    <property type="protein sequence ID" value="QXE23270.1"/>
    <property type="molecule type" value="Genomic_DNA"/>
</dbReference>
<dbReference type="InterPro" id="IPR013467">
    <property type="entry name" value="HNH78-like"/>
</dbReference>
<dbReference type="Gene3D" id="1.10.30.50">
    <property type="match status" value="1"/>
</dbReference>
<accession>A0A975T7D0</accession>
<dbReference type="RefSeq" id="WP_190603560.1">
    <property type="nucleotide sequence ID" value="NZ_CP021056.1"/>
</dbReference>
<dbReference type="NCBIfam" id="TIGR02646">
    <property type="entry name" value="retron system putative HNH endonuclease"/>
    <property type="match status" value="1"/>
</dbReference>
<sequence length="208" mass="24419">MKRIIKGTEPHCLLQYRQIEGANYDGYHPKEPLKRALLAEQGYICCYCMRRISEANMEIEHWQPESKYPELQINYKNLLASCSGNRGTSKSNQHCNPRKGDIEITINPADSKNCEIYIKYSSTGKIFSDNSTIDYELNEVLNLNFQTLKENRKTELDTVINALNKKFPNKTWTKEEIKKKIDEFNCKDLEGKYKPYCQHIIYYLSKRL</sequence>
<dbReference type="KEGG" id="rsin:B6N60_01959"/>
<dbReference type="Proteomes" id="UP000683511">
    <property type="component" value="Chromosome"/>
</dbReference>
<evidence type="ECO:0000313" key="1">
    <source>
        <dbReference type="EMBL" id="QXE23270.1"/>
    </source>
</evidence>
<proteinExistence type="predicted"/>
<reference evidence="1" key="1">
    <citation type="submission" date="2017-04" db="EMBL/GenBank/DDBJ databases">
        <title>Genome deletions in a multicellular cyanobacterial endosymbiont for morphological adaptation in marine diatoms.</title>
        <authorList>
            <person name="Wang Y."/>
            <person name="Gao H."/>
            <person name="Li R."/>
            <person name="Xu X."/>
        </authorList>
    </citation>
    <scope>NUCLEOTIDE SEQUENCE</scope>
    <source>
        <strain evidence="1">FACHB 800</strain>
    </source>
</reference>
<gene>
    <name evidence="1" type="ORF">B6N60_01959</name>
</gene>
<dbReference type="AlphaFoldDB" id="A0A975T7D0"/>
<keyword evidence="2" id="KW-1185">Reference proteome</keyword>